<evidence type="ECO:0000256" key="10">
    <source>
        <dbReference type="RuleBase" id="RU351113"/>
    </source>
</evidence>
<dbReference type="Proteomes" id="UP000494165">
    <property type="component" value="Unassembled WGS sequence"/>
</dbReference>
<evidence type="ECO:0000256" key="7">
    <source>
        <dbReference type="ARBA" id="ARBA00023136"/>
    </source>
</evidence>
<comment type="similarity">
    <text evidence="10">Belongs to the insect chemoreceptor superfamily. Heteromeric odorant receptor channel (TC 1.A.69) family.</text>
</comment>
<dbReference type="EMBL" id="CADEPI010000034">
    <property type="protein sequence ID" value="CAB3367900.1"/>
    <property type="molecule type" value="Genomic_DNA"/>
</dbReference>
<dbReference type="Pfam" id="PF02949">
    <property type="entry name" value="7tm_6"/>
    <property type="match status" value="1"/>
</dbReference>
<organism evidence="11 12">
    <name type="scientific">Cloeon dipterum</name>
    <dbReference type="NCBI Taxonomy" id="197152"/>
    <lineage>
        <taxon>Eukaryota</taxon>
        <taxon>Metazoa</taxon>
        <taxon>Ecdysozoa</taxon>
        <taxon>Arthropoda</taxon>
        <taxon>Hexapoda</taxon>
        <taxon>Insecta</taxon>
        <taxon>Pterygota</taxon>
        <taxon>Palaeoptera</taxon>
        <taxon>Ephemeroptera</taxon>
        <taxon>Pisciforma</taxon>
        <taxon>Baetidae</taxon>
        <taxon>Cloeon</taxon>
    </lineage>
</organism>
<dbReference type="GO" id="GO:0004984">
    <property type="term" value="F:olfactory receptor activity"/>
    <property type="evidence" value="ECO:0007669"/>
    <property type="project" value="InterPro"/>
</dbReference>
<feature type="transmembrane region" description="Helical" evidence="10">
    <location>
        <begin position="12"/>
        <end position="28"/>
    </location>
</feature>
<protein>
    <recommendedName>
        <fullName evidence="10">Odorant receptor</fullName>
    </recommendedName>
</protein>
<keyword evidence="8 10" id="KW-0675">Receptor</keyword>
<gene>
    <name evidence="11" type="ORF">CLODIP_2_CD04076</name>
</gene>
<dbReference type="GO" id="GO:0005886">
    <property type="term" value="C:plasma membrane"/>
    <property type="evidence" value="ECO:0007669"/>
    <property type="project" value="UniProtKB-SubCell"/>
</dbReference>
<sequence length="400" mass="46186">MNNFRYSLDLSRVFVIAKILLTPFGLWIDQPGNRFFIFLTTTVKITTFVLNFTCLLLTLTNLFKKNHELTDKAFIYLALLRLASVLQKIYSLDANKRRWRGILNDAFKLKSVPLQARKSFEELKKRLRVVPTFLFVLVTLILINVLPVFIFSTKNAAPFPIWIPVHQSEFPFIHRIFLTLSSLSLMLNLITILGFITFYVSLATSSKLLIKHMNEVLTVLADPKKIIRMKSYEPEVLAKHGKYNERVKNILIYCHELHLKIFDLSDSINASFSNVVMVEMWSILMVQCTFAFIVAKIGFGDFFRIIALLQYITAVTVLFSAICSHASEVTDESEKLVYSCRSSAWWTYDKDNLAFVKLIGLRAAEPICLNIGHFQPISIRTLKMVRYSIIPEMPSWFKKL</sequence>
<reference evidence="11 12" key="1">
    <citation type="submission" date="2020-04" db="EMBL/GenBank/DDBJ databases">
        <authorList>
            <person name="Alioto T."/>
            <person name="Alioto T."/>
            <person name="Gomez Garrido J."/>
        </authorList>
    </citation>
    <scope>NUCLEOTIDE SEQUENCE [LARGE SCALE GENOMIC DNA]</scope>
</reference>
<comment type="caution">
    <text evidence="10">Lacks conserved residue(s) required for the propagation of feature annotation.</text>
</comment>
<accession>A0A8S1CI71</accession>
<feature type="transmembrane region" description="Helical" evidence="10">
    <location>
        <begin position="281"/>
        <end position="299"/>
    </location>
</feature>
<dbReference type="GO" id="GO:0005549">
    <property type="term" value="F:odorant binding"/>
    <property type="evidence" value="ECO:0007669"/>
    <property type="project" value="InterPro"/>
</dbReference>
<evidence type="ECO:0000256" key="5">
    <source>
        <dbReference type="ARBA" id="ARBA00022725"/>
    </source>
</evidence>
<feature type="transmembrane region" description="Helical" evidence="10">
    <location>
        <begin position="127"/>
        <end position="152"/>
    </location>
</feature>
<keyword evidence="12" id="KW-1185">Reference proteome</keyword>
<dbReference type="AlphaFoldDB" id="A0A8S1CI71"/>
<keyword evidence="4 10" id="KW-0812">Transmembrane</keyword>
<evidence type="ECO:0000256" key="4">
    <source>
        <dbReference type="ARBA" id="ARBA00022692"/>
    </source>
</evidence>
<evidence type="ECO:0000256" key="3">
    <source>
        <dbReference type="ARBA" id="ARBA00022606"/>
    </source>
</evidence>
<keyword evidence="3 10" id="KW-0716">Sensory transduction</keyword>
<evidence type="ECO:0000256" key="8">
    <source>
        <dbReference type="ARBA" id="ARBA00023170"/>
    </source>
</evidence>
<evidence type="ECO:0000256" key="1">
    <source>
        <dbReference type="ARBA" id="ARBA00004651"/>
    </source>
</evidence>
<dbReference type="PANTHER" id="PTHR21137:SF35">
    <property type="entry name" value="ODORANT RECEPTOR 19A-RELATED"/>
    <property type="match status" value="1"/>
</dbReference>
<comment type="subcellular location">
    <subcellularLocation>
        <location evidence="1 10">Cell membrane</location>
        <topology evidence="1 10">Multi-pass membrane protein</topology>
    </subcellularLocation>
</comment>
<dbReference type="InterPro" id="IPR004117">
    <property type="entry name" value="7tm6_olfct_rcpt"/>
</dbReference>
<evidence type="ECO:0000313" key="12">
    <source>
        <dbReference type="Proteomes" id="UP000494165"/>
    </source>
</evidence>
<dbReference type="PANTHER" id="PTHR21137">
    <property type="entry name" value="ODORANT RECEPTOR"/>
    <property type="match status" value="1"/>
</dbReference>
<name>A0A8S1CI71_9INSE</name>
<evidence type="ECO:0000313" key="11">
    <source>
        <dbReference type="EMBL" id="CAB3367900.1"/>
    </source>
</evidence>
<keyword evidence="6 10" id="KW-1133">Transmembrane helix</keyword>
<feature type="transmembrane region" description="Helical" evidence="10">
    <location>
        <begin position="35"/>
        <end position="61"/>
    </location>
</feature>
<dbReference type="GO" id="GO:0007165">
    <property type="term" value="P:signal transduction"/>
    <property type="evidence" value="ECO:0007669"/>
    <property type="project" value="UniProtKB-KW"/>
</dbReference>
<keyword evidence="7 10" id="KW-0472">Membrane</keyword>
<evidence type="ECO:0000256" key="6">
    <source>
        <dbReference type="ARBA" id="ARBA00022989"/>
    </source>
</evidence>
<evidence type="ECO:0000256" key="2">
    <source>
        <dbReference type="ARBA" id="ARBA00022475"/>
    </source>
</evidence>
<keyword evidence="2" id="KW-1003">Cell membrane</keyword>
<proteinExistence type="inferred from homology"/>
<evidence type="ECO:0000256" key="9">
    <source>
        <dbReference type="ARBA" id="ARBA00023224"/>
    </source>
</evidence>
<feature type="transmembrane region" description="Helical" evidence="10">
    <location>
        <begin position="305"/>
        <end position="326"/>
    </location>
</feature>
<feature type="transmembrane region" description="Helical" evidence="10">
    <location>
        <begin position="172"/>
        <end position="202"/>
    </location>
</feature>
<keyword evidence="5 10" id="KW-0552">Olfaction</keyword>
<keyword evidence="9 10" id="KW-0807">Transducer</keyword>
<comment type="caution">
    <text evidence="11">The sequence shown here is derived from an EMBL/GenBank/DDBJ whole genome shotgun (WGS) entry which is preliminary data.</text>
</comment>